<dbReference type="PANTHER" id="PTHR10543">
    <property type="entry name" value="BETA-CAROTENE DIOXYGENASE"/>
    <property type="match status" value="1"/>
</dbReference>
<dbReference type="Proteomes" id="UP000285301">
    <property type="component" value="Unassembled WGS sequence"/>
</dbReference>
<keyword evidence="4 5" id="KW-0408">Iron</keyword>
<accession>A0A3S3PEA7</accession>
<comment type="cofactor">
    <cofactor evidence="5">
        <name>Fe(2+)</name>
        <dbReference type="ChEBI" id="CHEBI:29033"/>
    </cofactor>
    <text evidence="5">Binds 1 Fe(2+) ion per subunit.</text>
</comment>
<reference evidence="6 7" key="1">
    <citation type="journal article" date="2018" name="Gigascience">
        <title>Genomes of trombidid mites reveal novel predicted allergens and laterally-transferred genes associated with secondary metabolism.</title>
        <authorList>
            <person name="Dong X."/>
            <person name="Chaisiri K."/>
            <person name="Xia D."/>
            <person name="Armstrong S.D."/>
            <person name="Fang Y."/>
            <person name="Donnelly M.J."/>
            <person name="Kadowaki T."/>
            <person name="McGarry J.W."/>
            <person name="Darby A.C."/>
            <person name="Makepeace B.L."/>
        </authorList>
    </citation>
    <scope>NUCLEOTIDE SEQUENCE [LARGE SCALE GENOMIC DNA]</scope>
    <source>
        <strain evidence="6">UoL-WK</strain>
    </source>
</reference>
<evidence type="ECO:0000256" key="5">
    <source>
        <dbReference type="PIRSR" id="PIRSR604294-1"/>
    </source>
</evidence>
<comment type="similarity">
    <text evidence="1">Belongs to the carotenoid oxygenase family.</text>
</comment>
<dbReference type="GO" id="GO:0003834">
    <property type="term" value="F:beta-carotene 15,15'-dioxygenase activity"/>
    <property type="evidence" value="ECO:0007669"/>
    <property type="project" value="TreeGrafter"/>
</dbReference>
<dbReference type="GO" id="GO:0042574">
    <property type="term" value="P:retinal metabolic process"/>
    <property type="evidence" value="ECO:0007669"/>
    <property type="project" value="TreeGrafter"/>
</dbReference>
<sequence>MNVLPSDIAFSDASILYSIPFTNQFSPSYYLSFFMTKNYFVFVQQPLVISVPSLVWGFYVDKKSLMHCSGNQRRKIDFMLSRNKPAAFRITYESEAFAFFHTINSYEEDDHIICDLCCYSDGSIVTLYLDTLQSICEEVENSDFNWYDNEDGKCLLTDIRRYVLPLNISQSNDSENLVRLQNSKAKAIKSENKIVIDYESLVES</sequence>
<name>A0A3S3PEA7_9ACAR</name>
<comment type="caution">
    <text evidence="6">The sequence shown here is derived from an EMBL/GenBank/DDBJ whole genome shotgun (WGS) entry which is preliminary data.</text>
</comment>
<protein>
    <submittedName>
        <fullName evidence="6">Beta:beta-carotene 9</fullName>
    </submittedName>
</protein>
<proteinExistence type="inferred from homology"/>
<feature type="binding site" evidence="5">
    <location>
        <position position="101"/>
    </location>
    <ligand>
        <name>Fe cation</name>
        <dbReference type="ChEBI" id="CHEBI:24875"/>
        <note>catalytic</note>
    </ligand>
</feature>
<evidence type="ECO:0000313" key="7">
    <source>
        <dbReference type="Proteomes" id="UP000285301"/>
    </source>
</evidence>
<evidence type="ECO:0000256" key="4">
    <source>
        <dbReference type="ARBA" id="ARBA00023004"/>
    </source>
</evidence>
<evidence type="ECO:0000256" key="1">
    <source>
        <dbReference type="ARBA" id="ARBA00006787"/>
    </source>
</evidence>
<evidence type="ECO:0000256" key="3">
    <source>
        <dbReference type="ARBA" id="ARBA00023002"/>
    </source>
</evidence>
<dbReference type="EMBL" id="NCKU01016813">
    <property type="protein sequence ID" value="RWR99119.1"/>
    <property type="molecule type" value="Genomic_DNA"/>
</dbReference>
<dbReference type="GO" id="GO:0046872">
    <property type="term" value="F:metal ion binding"/>
    <property type="evidence" value="ECO:0007669"/>
    <property type="project" value="UniProtKB-KW"/>
</dbReference>
<evidence type="ECO:0000313" key="6">
    <source>
        <dbReference type="EMBL" id="RWR99119.1"/>
    </source>
</evidence>
<keyword evidence="7" id="KW-1185">Reference proteome</keyword>
<dbReference type="Pfam" id="PF03055">
    <property type="entry name" value="RPE65"/>
    <property type="match status" value="1"/>
</dbReference>
<dbReference type="GO" id="GO:0010436">
    <property type="term" value="F:carotenoid dioxygenase activity"/>
    <property type="evidence" value="ECO:0007669"/>
    <property type="project" value="TreeGrafter"/>
</dbReference>
<keyword evidence="2 5" id="KW-0479">Metal-binding</keyword>
<keyword evidence="3" id="KW-0560">Oxidoreductase</keyword>
<dbReference type="AlphaFoldDB" id="A0A3S3PEA7"/>
<dbReference type="STRING" id="1965070.A0A3S3PEA7"/>
<dbReference type="PANTHER" id="PTHR10543:SF24">
    <property type="entry name" value="CAROTENOID ISOMEROOXYGENASE"/>
    <property type="match status" value="1"/>
</dbReference>
<feature type="non-terminal residue" evidence="6">
    <location>
        <position position="204"/>
    </location>
</feature>
<gene>
    <name evidence="6" type="ORF">B4U79_13338</name>
</gene>
<dbReference type="GO" id="GO:0016121">
    <property type="term" value="P:carotene catabolic process"/>
    <property type="evidence" value="ECO:0007669"/>
    <property type="project" value="TreeGrafter"/>
</dbReference>
<evidence type="ECO:0000256" key="2">
    <source>
        <dbReference type="ARBA" id="ARBA00022723"/>
    </source>
</evidence>
<dbReference type="InterPro" id="IPR004294">
    <property type="entry name" value="Carotenoid_Oase"/>
</dbReference>
<dbReference type="OrthoDB" id="1069523at2759"/>
<organism evidence="6 7">
    <name type="scientific">Dinothrombium tinctorium</name>
    <dbReference type="NCBI Taxonomy" id="1965070"/>
    <lineage>
        <taxon>Eukaryota</taxon>
        <taxon>Metazoa</taxon>
        <taxon>Ecdysozoa</taxon>
        <taxon>Arthropoda</taxon>
        <taxon>Chelicerata</taxon>
        <taxon>Arachnida</taxon>
        <taxon>Acari</taxon>
        <taxon>Acariformes</taxon>
        <taxon>Trombidiformes</taxon>
        <taxon>Prostigmata</taxon>
        <taxon>Anystina</taxon>
        <taxon>Parasitengona</taxon>
        <taxon>Trombidioidea</taxon>
        <taxon>Trombidiidae</taxon>
        <taxon>Dinothrombium</taxon>
    </lineage>
</organism>